<evidence type="ECO:0000259" key="1">
    <source>
        <dbReference type="Pfam" id="PF01575"/>
    </source>
</evidence>
<proteinExistence type="predicted"/>
<dbReference type="OrthoDB" id="9797938at2"/>
<dbReference type="Gene3D" id="3.10.129.10">
    <property type="entry name" value="Hotdog Thioesterase"/>
    <property type="match status" value="1"/>
</dbReference>
<dbReference type="GO" id="GO:0019171">
    <property type="term" value="F:(3R)-hydroxyacyl-[acyl-carrier-protein] dehydratase activity"/>
    <property type="evidence" value="ECO:0007669"/>
    <property type="project" value="TreeGrafter"/>
</dbReference>
<dbReference type="PANTHER" id="PTHR43437">
    <property type="entry name" value="HYDROXYACYL-THIOESTER DEHYDRATASE TYPE 2, MITOCHONDRIAL-RELATED"/>
    <property type="match status" value="1"/>
</dbReference>
<dbReference type="Proteomes" id="UP000219465">
    <property type="component" value="Unassembled WGS sequence"/>
</dbReference>
<dbReference type="EMBL" id="OCPC01000001">
    <property type="protein sequence ID" value="SOE14423.1"/>
    <property type="molecule type" value="Genomic_DNA"/>
</dbReference>
<feature type="domain" description="MaoC-like" evidence="1">
    <location>
        <begin position="18"/>
        <end position="119"/>
    </location>
</feature>
<accession>A0A286I2U5</accession>
<reference evidence="3" key="1">
    <citation type="submission" date="2017-08" db="EMBL/GenBank/DDBJ databases">
        <authorList>
            <person name="Varghese N."/>
            <person name="Submissions S."/>
        </authorList>
    </citation>
    <scope>NUCLEOTIDE SEQUENCE [LARGE SCALE GENOMIC DNA]</scope>
    <source>
        <strain evidence="3">KCTC 23107</strain>
    </source>
</reference>
<dbReference type="Pfam" id="PF01575">
    <property type="entry name" value="MaoC_dehydratas"/>
    <property type="match status" value="1"/>
</dbReference>
<dbReference type="InterPro" id="IPR029069">
    <property type="entry name" value="HotDog_dom_sf"/>
</dbReference>
<organism evidence="2 3">
    <name type="scientific">Hoeflea halophila</name>
    <dbReference type="NCBI Taxonomy" id="714899"/>
    <lineage>
        <taxon>Bacteria</taxon>
        <taxon>Pseudomonadati</taxon>
        <taxon>Pseudomonadota</taxon>
        <taxon>Alphaproteobacteria</taxon>
        <taxon>Hyphomicrobiales</taxon>
        <taxon>Rhizobiaceae</taxon>
        <taxon>Hoeflea</taxon>
    </lineage>
</organism>
<dbReference type="InterPro" id="IPR002539">
    <property type="entry name" value="MaoC-like_dom"/>
</dbReference>
<dbReference type="RefSeq" id="WP_097105560.1">
    <property type="nucleotide sequence ID" value="NZ_OCPC01000001.1"/>
</dbReference>
<sequence>MNPDLSFEPGARRELGTYVFTAEKIVEFARQFDPQRFHVDAEAAKNSVFGGLCASGWHTASVWMKLNIAAGKEDMRKALAEGRAIPEFGPSPGFRNLRWFKPVFAGDELAYSRTVRGTRALNSRPGWSILELTCEARNKDDEVVMSFDSAALIKFPEGHPAAP</sequence>
<evidence type="ECO:0000313" key="2">
    <source>
        <dbReference type="EMBL" id="SOE14423.1"/>
    </source>
</evidence>
<dbReference type="PANTHER" id="PTHR43437:SF3">
    <property type="entry name" value="HYDROXYACYL-THIOESTER DEHYDRATASE TYPE 2, MITOCHONDRIAL"/>
    <property type="match status" value="1"/>
</dbReference>
<dbReference type="GO" id="GO:0006633">
    <property type="term" value="P:fatty acid biosynthetic process"/>
    <property type="evidence" value="ECO:0007669"/>
    <property type="project" value="TreeGrafter"/>
</dbReference>
<dbReference type="CDD" id="cd03454">
    <property type="entry name" value="YdeM"/>
    <property type="match status" value="1"/>
</dbReference>
<dbReference type="InterPro" id="IPR050965">
    <property type="entry name" value="UPF0336/Enoyl-CoA_hydratase"/>
</dbReference>
<keyword evidence="3" id="KW-1185">Reference proteome</keyword>
<name>A0A286I2U5_9HYPH</name>
<evidence type="ECO:0000313" key="3">
    <source>
        <dbReference type="Proteomes" id="UP000219465"/>
    </source>
</evidence>
<dbReference type="AlphaFoldDB" id="A0A286I2U5"/>
<gene>
    <name evidence="2" type="ORF">SAMN05877838_0992</name>
</gene>
<protein>
    <submittedName>
        <fullName evidence="2">Acyl dehydratase</fullName>
    </submittedName>
</protein>
<dbReference type="SUPFAM" id="SSF54637">
    <property type="entry name" value="Thioesterase/thiol ester dehydrase-isomerase"/>
    <property type="match status" value="1"/>
</dbReference>